<dbReference type="Pfam" id="PF01923">
    <property type="entry name" value="Cob_adeno_trans"/>
    <property type="match status" value="1"/>
</dbReference>
<evidence type="ECO:0000256" key="4">
    <source>
        <dbReference type="ARBA" id="ARBA00020963"/>
    </source>
</evidence>
<evidence type="ECO:0000256" key="6">
    <source>
        <dbReference type="ARBA" id="ARBA00022679"/>
    </source>
</evidence>
<evidence type="ECO:0000256" key="13">
    <source>
        <dbReference type="ARBA" id="ARBA00048692"/>
    </source>
</evidence>
<dbReference type="InterPro" id="IPR029499">
    <property type="entry name" value="PduO-typ"/>
</dbReference>
<evidence type="ECO:0000313" key="17">
    <source>
        <dbReference type="Proteomes" id="UP001158066"/>
    </source>
</evidence>
<evidence type="ECO:0000313" key="16">
    <source>
        <dbReference type="EMBL" id="SMP40282.1"/>
    </source>
</evidence>
<evidence type="ECO:0000256" key="1">
    <source>
        <dbReference type="ARBA" id="ARBA00005121"/>
    </source>
</evidence>
<dbReference type="RefSeq" id="WP_283407706.1">
    <property type="nucleotide sequence ID" value="NZ_FXUF01000001.1"/>
</dbReference>
<evidence type="ECO:0000256" key="9">
    <source>
        <dbReference type="ARBA" id="ARBA00031529"/>
    </source>
</evidence>
<evidence type="ECO:0000256" key="14">
    <source>
        <dbReference type="RuleBase" id="RU366026"/>
    </source>
</evidence>
<keyword evidence="8 14" id="KW-0067">ATP-binding</keyword>
<keyword evidence="17" id="KW-1185">Reference proteome</keyword>
<keyword evidence="5 14" id="KW-0169">Cobalamin biosynthesis</keyword>
<feature type="domain" description="Cobalamin adenosyltransferase-like" evidence="15">
    <location>
        <begin position="3"/>
        <end position="164"/>
    </location>
</feature>
<comment type="caution">
    <text evidence="16">The sequence shown here is derived from an EMBL/GenBank/DDBJ whole genome shotgun (WGS) entry which is preliminary data.</text>
</comment>
<sequence length="180" mass="20796">MKIYTRKGDNGETSLWNGDPIFKDESRVECYGTVDELNSFISVARESIENEEVVRVLTDIQLELFVVGGELATRNPEKLKAVVTQEHIWRQERIIDVFMSRVPDIHRFVIPGETLPGAHLHVARTVCRRLERRILWLTREEEVSDLVLTYVNRLSDTLFALALYMDMNETNSLHDTAANH</sequence>
<dbReference type="AlphaFoldDB" id="A0AA45WTC0"/>
<dbReference type="GO" id="GO:0008817">
    <property type="term" value="F:corrinoid adenosyltransferase activity"/>
    <property type="evidence" value="ECO:0007669"/>
    <property type="project" value="UniProtKB-UniRule"/>
</dbReference>
<comment type="catalytic activity">
    <reaction evidence="13 14">
        <text>2 cob(II)alamin + reduced [electron-transfer flavoprotein] + 2 ATP = 2 adenosylcob(III)alamin + 2 triphosphate + oxidized [electron-transfer flavoprotein] + 3 H(+)</text>
        <dbReference type="Rhea" id="RHEA:28671"/>
        <dbReference type="Rhea" id="RHEA-COMP:10685"/>
        <dbReference type="Rhea" id="RHEA-COMP:10686"/>
        <dbReference type="ChEBI" id="CHEBI:15378"/>
        <dbReference type="ChEBI" id="CHEBI:16304"/>
        <dbReference type="ChEBI" id="CHEBI:18036"/>
        <dbReference type="ChEBI" id="CHEBI:18408"/>
        <dbReference type="ChEBI" id="CHEBI:30616"/>
        <dbReference type="ChEBI" id="CHEBI:57692"/>
        <dbReference type="ChEBI" id="CHEBI:58307"/>
        <dbReference type="EC" id="2.5.1.17"/>
    </reaction>
</comment>
<dbReference type="InterPro" id="IPR016030">
    <property type="entry name" value="CblAdoTrfase-like"/>
</dbReference>
<dbReference type="PANTHER" id="PTHR12213:SF0">
    <property type="entry name" value="CORRINOID ADENOSYLTRANSFERASE MMAB"/>
    <property type="match status" value="1"/>
</dbReference>
<dbReference type="PANTHER" id="PTHR12213">
    <property type="entry name" value="CORRINOID ADENOSYLTRANSFERASE"/>
    <property type="match status" value="1"/>
</dbReference>
<organism evidence="16 17">
    <name type="scientific">Anoxynatronum buryatiense</name>
    <dbReference type="NCBI Taxonomy" id="489973"/>
    <lineage>
        <taxon>Bacteria</taxon>
        <taxon>Bacillati</taxon>
        <taxon>Bacillota</taxon>
        <taxon>Clostridia</taxon>
        <taxon>Eubacteriales</taxon>
        <taxon>Clostridiaceae</taxon>
        <taxon>Anoxynatronum</taxon>
    </lineage>
</organism>
<comment type="catalytic activity">
    <reaction evidence="12 14">
        <text>2 cob(II)yrinate a,c diamide + reduced [electron-transfer flavoprotein] + 2 ATP = 2 adenosylcob(III)yrinate a,c-diamide + 2 triphosphate + oxidized [electron-transfer flavoprotein] + 3 H(+)</text>
        <dbReference type="Rhea" id="RHEA:11528"/>
        <dbReference type="Rhea" id="RHEA-COMP:10685"/>
        <dbReference type="Rhea" id="RHEA-COMP:10686"/>
        <dbReference type="ChEBI" id="CHEBI:15378"/>
        <dbReference type="ChEBI" id="CHEBI:18036"/>
        <dbReference type="ChEBI" id="CHEBI:30616"/>
        <dbReference type="ChEBI" id="CHEBI:57692"/>
        <dbReference type="ChEBI" id="CHEBI:58307"/>
        <dbReference type="ChEBI" id="CHEBI:58503"/>
        <dbReference type="ChEBI" id="CHEBI:58537"/>
        <dbReference type="EC" id="2.5.1.17"/>
    </reaction>
</comment>
<evidence type="ECO:0000256" key="3">
    <source>
        <dbReference type="ARBA" id="ARBA00012454"/>
    </source>
</evidence>
<evidence type="ECO:0000256" key="10">
    <source>
        <dbReference type="ARBA" id="ARBA00033334"/>
    </source>
</evidence>
<dbReference type="Gene3D" id="1.20.1200.10">
    <property type="entry name" value="Cobalamin adenosyltransferase-like"/>
    <property type="match status" value="1"/>
</dbReference>
<keyword evidence="7 14" id="KW-0547">Nucleotide-binding</keyword>
<dbReference type="InterPro" id="IPR036451">
    <property type="entry name" value="CblAdoTrfase-like_sf"/>
</dbReference>
<dbReference type="NCBIfam" id="TIGR00636">
    <property type="entry name" value="PduO_Nterm"/>
    <property type="match status" value="1"/>
</dbReference>
<name>A0AA45WTC0_9CLOT</name>
<evidence type="ECO:0000256" key="11">
    <source>
        <dbReference type="ARBA" id="ARBA00033354"/>
    </source>
</evidence>
<evidence type="ECO:0000256" key="7">
    <source>
        <dbReference type="ARBA" id="ARBA00022741"/>
    </source>
</evidence>
<dbReference type="SUPFAM" id="SSF89028">
    <property type="entry name" value="Cobalamin adenosyltransferase-like"/>
    <property type="match status" value="1"/>
</dbReference>
<dbReference type="GO" id="GO:0005524">
    <property type="term" value="F:ATP binding"/>
    <property type="evidence" value="ECO:0007669"/>
    <property type="project" value="UniProtKB-UniRule"/>
</dbReference>
<evidence type="ECO:0000256" key="2">
    <source>
        <dbReference type="ARBA" id="ARBA00007487"/>
    </source>
</evidence>
<reference evidence="16" key="1">
    <citation type="submission" date="2017-05" db="EMBL/GenBank/DDBJ databases">
        <authorList>
            <person name="Varghese N."/>
            <person name="Submissions S."/>
        </authorList>
    </citation>
    <scope>NUCLEOTIDE SEQUENCE</scope>
    <source>
        <strain evidence="16">Su22</strain>
    </source>
</reference>
<dbReference type="EMBL" id="FXUF01000001">
    <property type="protein sequence ID" value="SMP40282.1"/>
    <property type="molecule type" value="Genomic_DNA"/>
</dbReference>
<evidence type="ECO:0000256" key="8">
    <source>
        <dbReference type="ARBA" id="ARBA00022840"/>
    </source>
</evidence>
<evidence type="ECO:0000256" key="5">
    <source>
        <dbReference type="ARBA" id="ARBA00022573"/>
    </source>
</evidence>
<dbReference type="Proteomes" id="UP001158066">
    <property type="component" value="Unassembled WGS sequence"/>
</dbReference>
<gene>
    <name evidence="16" type="ORF">SAMN06296020_101357</name>
</gene>
<dbReference type="GO" id="GO:0009236">
    <property type="term" value="P:cobalamin biosynthetic process"/>
    <property type="evidence" value="ECO:0007669"/>
    <property type="project" value="UniProtKB-UniRule"/>
</dbReference>
<accession>A0AA45WTC0</accession>
<evidence type="ECO:0000259" key="15">
    <source>
        <dbReference type="Pfam" id="PF01923"/>
    </source>
</evidence>
<comment type="similarity">
    <text evidence="2 14">Belongs to the Cob(I)alamin adenosyltransferase family.</text>
</comment>
<comment type="pathway">
    <text evidence="1 14">Cofactor biosynthesis; adenosylcobalamin biosynthesis; adenosylcobalamin from cob(II)yrinate a,c-diamide: step 2/7.</text>
</comment>
<evidence type="ECO:0000256" key="12">
    <source>
        <dbReference type="ARBA" id="ARBA00048555"/>
    </source>
</evidence>
<keyword evidence="6 14" id="KW-0808">Transferase</keyword>
<protein>
    <recommendedName>
        <fullName evidence="4 14">Corrinoid adenosyltransferase</fullName>
        <ecNumber evidence="3 14">2.5.1.17</ecNumber>
    </recommendedName>
    <alternativeName>
        <fullName evidence="9 14">Cob(II)alamin adenosyltransferase</fullName>
    </alternativeName>
    <alternativeName>
        <fullName evidence="11 14">Cob(II)yrinic acid a,c-diamide adenosyltransferase</fullName>
    </alternativeName>
    <alternativeName>
        <fullName evidence="10 14">Cobinamide/cobalamin adenosyltransferase</fullName>
    </alternativeName>
</protein>
<dbReference type="EC" id="2.5.1.17" evidence="3 14"/>
<proteinExistence type="inferred from homology"/>